<accession>A0A9N8WBZ0</accession>
<dbReference type="InterPro" id="IPR043129">
    <property type="entry name" value="ATPase_NBD"/>
</dbReference>
<protein>
    <submittedName>
        <fullName evidence="1">11587_t:CDS:1</fullName>
    </submittedName>
</protein>
<dbReference type="PANTHER" id="PTHR14187:SF5">
    <property type="entry name" value="HEAT SHOCK 70 KDA PROTEIN 12A"/>
    <property type="match status" value="1"/>
</dbReference>
<gene>
    <name evidence="1" type="ORF">AGERDE_LOCUS3143</name>
</gene>
<keyword evidence="2" id="KW-1185">Reference proteome</keyword>
<comment type="caution">
    <text evidence="1">The sequence shown here is derived from an EMBL/GenBank/DDBJ whole genome shotgun (WGS) entry which is preliminary data.</text>
</comment>
<dbReference type="Gene3D" id="3.90.640.10">
    <property type="entry name" value="Actin, Chain A, domain 4"/>
    <property type="match status" value="1"/>
</dbReference>
<dbReference type="EMBL" id="CAJVPL010000287">
    <property type="protein sequence ID" value="CAG8479155.1"/>
    <property type="molecule type" value="Genomic_DNA"/>
</dbReference>
<dbReference type="PANTHER" id="PTHR14187">
    <property type="entry name" value="ALPHA KINASE/ELONGATION FACTOR 2 KINASE"/>
    <property type="match status" value="1"/>
</dbReference>
<dbReference type="SUPFAM" id="SSF53067">
    <property type="entry name" value="Actin-like ATPase domain"/>
    <property type="match status" value="2"/>
</dbReference>
<organism evidence="1 2">
    <name type="scientific">Ambispora gerdemannii</name>
    <dbReference type="NCBI Taxonomy" id="144530"/>
    <lineage>
        <taxon>Eukaryota</taxon>
        <taxon>Fungi</taxon>
        <taxon>Fungi incertae sedis</taxon>
        <taxon>Mucoromycota</taxon>
        <taxon>Glomeromycotina</taxon>
        <taxon>Glomeromycetes</taxon>
        <taxon>Archaeosporales</taxon>
        <taxon>Ambisporaceae</taxon>
        <taxon>Ambispora</taxon>
    </lineage>
</organism>
<evidence type="ECO:0000313" key="1">
    <source>
        <dbReference type="EMBL" id="CAG8479155.1"/>
    </source>
</evidence>
<evidence type="ECO:0000313" key="2">
    <source>
        <dbReference type="Proteomes" id="UP000789831"/>
    </source>
</evidence>
<dbReference type="Gene3D" id="3.30.420.40">
    <property type="match status" value="2"/>
</dbReference>
<name>A0A9N8WBZ0_9GLOM</name>
<sequence length="570" mass="64568">MSSPSLSCSEKDIRVVVGIDVGSTFSGIAFAETATPEKIETNNDWPERKNEPKTNTALQYDEQLNLVKWGFPGLAEKISKKHKLTKPVEMIKFQLVNDSNINDRIATEYKISVSLPPGLDNVRVISDYLRELGKVLKNALSTRWPELNFEEDVLLVMAVPSEYNEELLETMRRCAFEAGLISSITSENLEFIQDSEAAAIACLEMSKQQKLLSAGESFMVVDCGGITTNLCMGTLFTNDKLGETTRTTTEFCGSALIDYEFKKYLGQKIGESALKTLEQKHYPQLQYLIQHFSKEVKHPFDGNKETWQTREIDLEDICPVSIQYIGEYERTELEKFDWLIELDFELVEKFFESAVEKIIRAIQEKLSVFSSTHGQKKISAIFLVGGFAESKHLFMKISKEFKDSVRIISVLSNPITSVMRGAVLSGLKEDTSHTRILKRTYGIEICRDWTPSDPINRKDARSLIDIFSPIVKRGTKVSIDQEFKFIGQPAFSRASRIEIGIFSTESDDAKYCDEPGMQFLGKLEIDLWDVHLGLERDVEILLKFDRLETVVSATSLTTGEIVNTKFKLHV</sequence>
<proteinExistence type="predicted"/>
<dbReference type="OrthoDB" id="2963168at2759"/>
<reference evidence="1" key="1">
    <citation type="submission" date="2021-06" db="EMBL/GenBank/DDBJ databases">
        <authorList>
            <person name="Kallberg Y."/>
            <person name="Tangrot J."/>
            <person name="Rosling A."/>
        </authorList>
    </citation>
    <scope>NUCLEOTIDE SEQUENCE</scope>
    <source>
        <strain evidence="1">MT106</strain>
    </source>
</reference>
<dbReference type="Proteomes" id="UP000789831">
    <property type="component" value="Unassembled WGS sequence"/>
</dbReference>
<dbReference type="AlphaFoldDB" id="A0A9N8WBZ0"/>